<feature type="transmembrane region" description="Helical" evidence="1">
    <location>
        <begin position="121"/>
        <end position="141"/>
    </location>
</feature>
<evidence type="ECO:0000256" key="1">
    <source>
        <dbReference type="SAM" id="Phobius"/>
    </source>
</evidence>
<organism evidence="2 3">
    <name type="scientific">Dissophora globulifera</name>
    <dbReference type="NCBI Taxonomy" id="979702"/>
    <lineage>
        <taxon>Eukaryota</taxon>
        <taxon>Fungi</taxon>
        <taxon>Fungi incertae sedis</taxon>
        <taxon>Mucoromycota</taxon>
        <taxon>Mortierellomycotina</taxon>
        <taxon>Mortierellomycetes</taxon>
        <taxon>Mortierellales</taxon>
        <taxon>Mortierellaceae</taxon>
        <taxon>Dissophora</taxon>
    </lineage>
</organism>
<name>A0A9P6UR28_9FUNG</name>
<feature type="transmembrane region" description="Helical" evidence="1">
    <location>
        <begin position="50"/>
        <end position="68"/>
    </location>
</feature>
<gene>
    <name evidence="2" type="ORF">BGZ99_007185</name>
</gene>
<feature type="transmembrane region" description="Helical" evidence="1">
    <location>
        <begin position="175"/>
        <end position="194"/>
    </location>
</feature>
<keyword evidence="1" id="KW-0812">Transmembrane</keyword>
<evidence type="ECO:0000313" key="2">
    <source>
        <dbReference type="EMBL" id="KAG0315885.1"/>
    </source>
</evidence>
<protein>
    <submittedName>
        <fullName evidence="2">Uncharacterized protein</fullName>
    </submittedName>
</protein>
<feature type="transmembrane region" description="Helical" evidence="1">
    <location>
        <begin position="146"/>
        <end position="169"/>
    </location>
</feature>
<feature type="transmembrane region" description="Helical" evidence="1">
    <location>
        <begin position="80"/>
        <end position="101"/>
    </location>
</feature>
<dbReference type="EMBL" id="JAAAIP010000507">
    <property type="protein sequence ID" value="KAG0315885.1"/>
    <property type="molecule type" value="Genomic_DNA"/>
</dbReference>
<reference evidence="2" key="1">
    <citation type="journal article" date="2020" name="Fungal Divers.">
        <title>Resolving the Mortierellaceae phylogeny through synthesis of multi-gene phylogenetics and phylogenomics.</title>
        <authorList>
            <person name="Vandepol N."/>
            <person name="Liber J."/>
            <person name="Desiro A."/>
            <person name="Na H."/>
            <person name="Kennedy M."/>
            <person name="Barry K."/>
            <person name="Grigoriev I.V."/>
            <person name="Miller A.N."/>
            <person name="O'Donnell K."/>
            <person name="Stajich J.E."/>
            <person name="Bonito G."/>
        </authorList>
    </citation>
    <scope>NUCLEOTIDE SEQUENCE</scope>
    <source>
        <strain evidence="2">REB-010B</strain>
    </source>
</reference>
<proteinExistence type="predicted"/>
<keyword evidence="3" id="KW-1185">Reference proteome</keyword>
<dbReference type="AlphaFoldDB" id="A0A9P6UR28"/>
<feature type="transmembrane region" description="Helical" evidence="1">
    <location>
        <begin position="20"/>
        <end position="38"/>
    </location>
</feature>
<evidence type="ECO:0000313" key="3">
    <source>
        <dbReference type="Proteomes" id="UP000738325"/>
    </source>
</evidence>
<dbReference type="PROSITE" id="PS51257">
    <property type="entry name" value="PROKAR_LIPOPROTEIN"/>
    <property type="match status" value="1"/>
</dbReference>
<dbReference type="Proteomes" id="UP000738325">
    <property type="component" value="Unassembled WGS sequence"/>
</dbReference>
<sequence>MATFQKLVTIFSRNPILNSFILFMLLACLGIFVRAIVSKFATEDDNQTDLMKLILLTVNICGFVLISLGRHINLYQVFRLKVVLLTTYVVLFVGVVVNYMIMTIRLRHPEIENPLGFNVDSLTLAMTLLSDSMFLQVYIFFRSTKILMLTVILMTIEMVVFGVSFYLGTDDVIDVVNLSTSMVSLLFSVIFWTGDTVFEGHGKKFVHFYENVDDMQTLHSVQGSESSKSINAILRSAMRKTSIDDSRPLLLSDMEN</sequence>
<keyword evidence="1" id="KW-0472">Membrane</keyword>
<keyword evidence="1" id="KW-1133">Transmembrane helix</keyword>
<accession>A0A9P6UR28</accession>
<comment type="caution">
    <text evidence="2">The sequence shown here is derived from an EMBL/GenBank/DDBJ whole genome shotgun (WGS) entry which is preliminary data.</text>
</comment>